<evidence type="ECO:0000313" key="3">
    <source>
        <dbReference type="EMBL" id="CAB4175095.1"/>
    </source>
</evidence>
<name>A0A6J5P7H2_9CAUD</name>
<sequence length="128" mass="14592">MVSAMPFKDKVKQRESARKHYARNSGAIQKRTAENNRLLRRRNKAFIDDVKGTNPCTDCGVSYPPYVMQFDHIVDGKRGNVADMARSGFSLENLQLEIDKCELVCGNCHAERTHGFKEELEEDFPNEA</sequence>
<evidence type="ECO:0000313" key="5">
    <source>
        <dbReference type="EMBL" id="CAB4189081.1"/>
    </source>
</evidence>
<evidence type="ECO:0000313" key="6">
    <source>
        <dbReference type="EMBL" id="CAB4193109.1"/>
    </source>
</evidence>
<dbReference type="InterPro" id="IPR003615">
    <property type="entry name" value="HNH_nuc"/>
</dbReference>
<protein>
    <submittedName>
        <fullName evidence="2">HNHc domain containing protein</fullName>
    </submittedName>
</protein>
<gene>
    <name evidence="4" type="ORF">UFOVP1034_37</name>
    <name evidence="5" type="ORF">UFOVP1177_37</name>
    <name evidence="6" type="ORF">UFOVP1243_24</name>
    <name evidence="7" type="ORF">UFOVP1581_121</name>
    <name evidence="2" type="ORF">UFOVP854_121</name>
    <name evidence="3" type="ORF">UFOVP964_121</name>
</gene>
<accession>A0A6J5P7H2</accession>
<feature type="region of interest" description="Disordered" evidence="1">
    <location>
        <begin position="1"/>
        <end position="34"/>
    </location>
</feature>
<organism evidence="2">
    <name type="scientific">uncultured Caudovirales phage</name>
    <dbReference type="NCBI Taxonomy" id="2100421"/>
    <lineage>
        <taxon>Viruses</taxon>
        <taxon>Duplodnaviria</taxon>
        <taxon>Heunggongvirae</taxon>
        <taxon>Uroviricota</taxon>
        <taxon>Caudoviricetes</taxon>
        <taxon>Peduoviridae</taxon>
        <taxon>Maltschvirus</taxon>
        <taxon>Maltschvirus maltsch</taxon>
    </lineage>
</organism>
<dbReference type="EMBL" id="LR796798">
    <property type="protein sequence ID" value="CAB4167022.1"/>
    <property type="molecule type" value="Genomic_DNA"/>
</dbReference>
<dbReference type="EMBL" id="LR797132">
    <property type="protein sequence ID" value="CAB4189081.1"/>
    <property type="molecule type" value="Genomic_DNA"/>
</dbReference>
<dbReference type="Gene3D" id="1.10.30.50">
    <property type="match status" value="1"/>
</dbReference>
<dbReference type="EMBL" id="LR798433">
    <property type="protein sequence ID" value="CAB5231603.1"/>
    <property type="molecule type" value="Genomic_DNA"/>
</dbReference>
<evidence type="ECO:0000256" key="1">
    <source>
        <dbReference type="SAM" id="MobiDB-lite"/>
    </source>
</evidence>
<dbReference type="EMBL" id="LR797196">
    <property type="protein sequence ID" value="CAB4193109.1"/>
    <property type="molecule type" value="Genomic_DNA"/>
</dbReference>
<reference evidence="2" key="1">
    <citation type="submission" date="2020-04" db="EMBL/GenBank/DDBJ databases">
        <authorList>
            <person name="Chiriac C."/>
            <person name="Salcher M."/>
            <person name="Ghai R."/>
            <person name="Kavagutti S V."/>
        </authorList>
    </citation>
    <scope>NUCLEOTIDE SEQUENCE</scope>
</reference>
<dbReference type="CDD" id="cd00085">
    <property type="entry name" value="HNHc"/>
    <property type="match status" value="1"/>
</dbReference>
<proteinExistence type="predicted"/>
<evidence type="ECO:0000313" key="4">
    <source>
        <dbReference type="EMBL" id="CAB4179131.1"/>
    </source>
</evidence>
<dbReference type="EMBL" id="LR796979">
    <property type="protein sequence ID" value="CAB4179131.1"/>
    <property type="molecule type" value="Genomic_DNA"/>
</dbReference>
<evidence type="ECO:0000313" key="7">
    <source>
        <dbReference type="EMBL" id="CAB5231603.1"/>
    </source>
</evidence>
<dbReference type="EMBL" id="LR796924">
    <property type="protein sequence ID" value="CAB4175095.1"/>
    <property type="molecule type" value="Genomic_DNA"/>
</dbReference>
<feature type="compositionally biased region" description="Basic and acidic residues" evidence="1">
    <location>
        <begin position="7"/>
        <end position="18"/>
    </location>
</feature>
<evidence type="ECO:0000313" key="2">
    <source>
        <dbReference type="EMBL" id="CAB4167022.1"/>
    </source>
</evidence>